<keyword evidence="1" id="KW-0175">Coiled coil</keyword>
<keyword evidence="3" id="KW-1185">Reference proteome</keyword>
<evidence type="ECO:0000313" key="2">
    <source>
        <dbReference type="EMBL" id="PNL63456.1"/>
    </source>
</evidence>
<proteinExistence type="predicted"/>
<sequence length="463" mass="53475">MVQLFTDIGPMLIQYKEANTHGRCAMMQDKIAGIKKLSGQVTHQTQAKTHYKVIAYAATFINYADVLHRIEHQQYFDILFDFYDMEMDKQLNSWFEFGKTPGQMRLKHPIHEYTPEIWKKFRAAQKVHLEKTNKSHLFNLDELDIDCPPTAQLYPIQIQMGGKLKNEAVDRIHVDTQGRIRFAQHHGSYLLPGGGMIEITNSAKIDDLQRKMLEEHLEEEHANLYIKAAQSYDDLTQHDFNAALINAFLSKQAQSLSSELNDWLREQIFTQESNATRLQRIINKLDHQIEEIKSTMDASSGKHSKERQLKNQHTLKSLIELRAIVQVETFKLTLLFAEALHYIKRHTVCVDIQQYLDTRVLGGSQISHSFIMKGQPLEEWFAAKFNGIDGEFGDDISGSAIERLTLLDALSKFRKIKFSHILIGLAAYEKCLDNGTLRVENIWNETQFEDVRHVMLKEAAKFV</sequence>
<feature type="coiled-coil region" evidence="1">
    <location>
        <begin position="246"/>
        <end position="295"/>
    </location>
</feature>
<dbReference type="AlphaFoldDB" id="A0AAX0WYB4"/>
<dbReference type="Proteomes" id="UP000192511">
    <property type="component" value="Unassembled WGS sequence"/>
</dbReference>
<evidence type="ECO:0000313" key="3">
    <source>
        <dbReference type="Proteomes" id="UP000192511"/>
    </source>
</evidence>
<protein>
    <submittedName>
        <fullName evidence="2">Uncharacterized protein</fullName>
    </submittedName>
</protein>
<accession>A0AAX0WYB4</accession>
<reference evidence="2" key="1">
    <citation type="submission" date="2017-12" db="EMBL/GenBank/DDBJ databases">
        <title>FDA dAtabase for Regulatory Grade micrObial Sequences (FDA-ARGOS): Supporting development and validation of Infectious Disease Dx tests.</title>
        <authorList>
            <person name="Kerrigan L."/>
            <person name="Tallon L.J."/>
            <person name="Sadzewicz L."/>
            <person name="Sengamalay N."/>
            <person name="Ott S."/>
            <person name="Godinez A."/>
            <person name="Nagaraj S."/>
            <person name="Vavikolanu K."/>
            <person name="Vyas G."/>
            <person name="Nadendla S."/>
            <person name="Aluvathingal J."/>
            <person name="Sichtig H."/>
        </authorList>
    </citation>
    <scope>NUCLEOTIDE SEQUENCE [LARGE SCALE GENOMIC DNA]</scope>
    <source>
        <strain evidence="2">FDAARGOS_200</strain>
    </source>
</reference>
<evidence type="ECO:0000256" key="1">
    <source>
        <dbReference type="SAM" id="Coils"/>
    </source>
</evidence>
<comment type="caution">
    <text evidence="2">The sequence shown here is derived from an EMBL/GenBank/DDBJ whole genome shotgun (WGS) entry which is preliminary data.</text>
</comment>
<dbReference type="EMBL" id="NBTX02000004">
    <property type="protein sequence ID" value="PNL63456.1"/>
    <property type="molecule type" value="Genomic_DNA"/>
</dbReference>
<organism evidence="2 3">
    <name type="scientific">Legionella anisa</name>
    <dbReference type="NCBI Taxonomy" id="28082"/>
    <lineage>
        <taxon>Bacteria</taxon>
        <taxon>Pseudomonadati</taxon>
        <taxon>Pseudomonadota</taxon>
        <taxon>Gammaproteobacteria</taxon>
        <taxon>Legionellales</taxon>
        <taxon>Legionellaceae</taxon>
        <taxon>Legionella</taxon>
    </lineage>
</organism>
<name>A0AAX0WYB4_9GAMM</name>
<gene>
    <name evidence="2" type="ORF">A6J39_007395</name>
</gene>